<protein>
    <submittedName>
        <fullName evidence="2">Uncharacterized protein</fullName>
    </submittedName>
</protein>
<sequence length="279" mass="29990">MEFGEINFWIISLSIVNSICSPRVGGGRMLLSPFTLIVEELSIRSTLLIHLETVVPHLTNTRNRSHQFRQSYGRAEEKPLIITGLGGKRSSGYSENISDSEDEARHRGARAIGDRAALPESLAKAARRGRGCPVESSDGEGRVEVLPDLGDYPIRDGPGVDPGEGSESALGEDGGTEGLDGEGHEIEGGVFAGGGSSGGAGEQSHHILAGGWAMEPPLDVRGQEALHRVDVTGAQGLIQGEHHPFVIRFFLQADRADGVSQFWPEFAVIERKEAQPRKR</sequence>
<dbReference type="AlphaFoldDB" id="A0AAV7F4C0"/>
<comment type="caution">
    <text evidence="2">The sequence shown here is derived from an EMBL/GenBank/DDBJ whole genome shotgun (WGS) entry which is preliminary data.</text>
</comment>
<feature type="region of interest" description="Disordered" evidence="1">
    <location>
        <begin position="91"/>
        <end position="204"/>
    </location>
</feature>
<organism evidence="2 3">
    <name type="scientific">Aristolochia fimbriata</name>
    <name type="common">White veined hardy Dutchman's pipe vine</name>
    <dbReference type="NCBI Taxonomy" id="158543"/>
    <lineage>
        <taxon>Eukaryota</taxon>
        <taxon>Viridiplantae</taxon>
        <taxon>Streptophyta</taxon>
        <taxon>Embryophyta</taxon>
        <taxon>Tracheophyta</taxon>
        <taxon>Spermatophyta</taxon>
        <taxon>Magnoliopsida</taxon>
        <taxon>Magnoliidae</taxon>
        <taxon>Piperales</taxon>
        <taxon>Aristolochiaceae</taxon>
        <taxon>Aristolochia</taxon>
    </lineage>
</organism>
<feature type="compositionally biased region" description="Gly residues" evidence="1">
    <location>
        <begin position="190"/>
        <end position="201"/>
    </location>
</feature>
<name>A0AAV7F4C0_ARIFI</name>
<gene>
    <name evidence="2" type="ORF">H6P81_008074</name>
</gene>
<evidence type="ECO:0000313" key="3">
    <source>
        <dbReference type="Proteomes" id="UP000825729"/>
    </source>
</evidence>
<keyword evidence="3" id="KW-1185">Reference proteome</keyword>
<evidence type="ECO:0000256" key="1">
    <source>
        <dbReference type="SAM" id="MobiDB-lite"/>
    </source>
</evidence>
<evidence type="ECO:0000313" key="2">
    <source>
        <dbReference type="EMBL" id="KAG9455170.1"/>
    </source>
</evidence>
<dbReference type="EMBL" id="JAINDJ010000003">
    <property type="protein sequence ID" value="KAG9455170.1"/>
    <property type="molecule type" value="Genomic_DNA"/>
</dbReference>
<dbReference type="Proteomes" id="UP000825729">
    <property type="component" value="Unassembled WGS sequence"/>
</dbReference>
<accession>A0AAV7F4C0</accession>
<reference evidence="2 3" key="1">
    <citation type="submission" date="2021-07" db="EMBL/GenBank/DDBJ databases">
        <title>The Aristolochia fimbriata genome: insights into angiosperm evolution, floral development and chemical biosynthesis.</title>
        <authorList>
            <person name="Jiao Y."/>
        </authorList>
    </citation>
    <scope>NUCLEOTIDE SEQUENCE [LARGE SCALE GENOMIC DNA]</scope>
    <source>
        <strain evidence="2">IBCAS-2021</strain>
        <tissue evidence="2">Leaf</tissue>
    </source>
</reference>
<proteinExistence type="predicted"/>